<sequence length="115" mass="13270">MAKEDSSFEMELCGEFVEIVTPNWEFYFEVGKHQKPKLGAPNLDFVVHEKIDEIWLLVNDSLIHFGLGEFAIMTRLKCNGVAHKNCNSREKNNLIDRCFAGIKKINVQTIADFFF</sequence>
<evidence type="ECO:0000313" key="3">
    <source>
        <dbReference type="Proteomes" id="UP001311915"/>
    </source>
</evidence>
<proteinExistence type="predicted"/>
<gene>
    <name evidence="2" type="ORF">R3W88_024051</name>
</gene>
<dbReference type="EMBL" id="JAWPEI010000003">
    <property type="protein sequence ID" value="KAK4731063.1"/>
    <property type="molecule type" value="Genomic_DNA"/>
</dbReference>
<accession>A0AAV9LZ76</accession>
<dbReference type="Proteomes" id="UP001311915">
    <property type="component" value="Unassembled WGS sequence"/>
</dbReference>
<keyword evidence="3" id="KW-1185">Reference proteome</keyword>
<evidence type="ECO:0000259" key="1">
    <source>
        <dbReference type="Pfam" id="PF09331"/>
    </source>
</evidence>
<dbReference type="InterPro" id="IPR015410">
    <property type="entry name" value="DUF1985"/>
</dbReference>
<dbReference type="AlphaFoldDB" id="A0AAV9LZ76"/>
<name>A0AAV9LZ76_9SOLN</name>
<organism evidence="2 3">
    <name type="scientific">Solanum pinnatisectum</name>
    <name type="common">tansyleaf nightshade</name>
    <dbReference type="NCBI Taxonomy" id="50273"/>
    <lineage>
        <taxon>Eukaryota</taxon>
        <taxon>Viridiplantae</taxon>
        <taxon>Streptophyta</taxon>
        <taxon>Embryophyta</taxon>
        <taxon>Tracheophyta</taxon>
        <taxon>Spermatophyta</taxon>
        <taxon>Magnoliopsida</taxon>
        <taxon>eudicotyledons</taxon>
        <taxon>Gunneridae</taxon>
        <taxon>Pentapetalae</taxon>
        <taxon>asterids</taxon>
        <taxon>lamiids</taxon>
        <taxon>Solanales</taxon>
        <taxon>Solanaceae</taxon>
        <taxon>Solanoideae</taxon>
        <taxon>Solaneae</taxon>
        <taxon>Solanum</taxon>
    </lineage>
</organism>
<dbReference type="PANTHER" id="PTHR48449:SF1">
    <property type="entry name" value="DUF1985 DOMAIN-CONTAINING PROTEIN"/>
    <property type="match status" value="1"/>
</dbReference>
<evidence type="ECO:0000313" key="2">
    <source>
        <dbReference type="EMBL" id="KAK4731063.1"/>
    </source>
</evidence>
<dbReference type="PANTHER" id="PTHR48449">
    <property type="entry name" value="DUF1985 DOMAIN-CONTAINING PROTEIN"/>
    <property type="match status" value="1"/>
</dbReference>
<comment type="caution">
    <text evidence="2">The sequence shown here is derived from an EMBL/GenBank/DDBJ whole genome shotgun (WGS) entry which is preliminary data.</text>
</comment>
<reference evidence="2 3" key="1">
    <citation type="submission" date="2023-10" db="EMBL/GenBank/DDBJ databases">
        <title>Genome-Wide Identification Analysis in wild type Solanum Pinnatisectum Reveals Some Genes Defensing Phytophthora Infestans.</title>
        <authorList>
            <person name="Sun C."/>
        </authorList>
    </citation>
    <scope>NUCLEOTIDE SEQUENCE [LARGE SCALE GENOMIC DNA]</scope>
    <source>
        <strain evidence="2">LQN</strain>
        <tissue evidence="2">Leaf</tissue>
    </source>
</reference>
<protein>
    <recommendedName>
        <fullName evidence="1">DUF1985 domain-containing protein</fullName>
    </recommendedName>
</protein>
<feature type="domain" description="DUF1985" evidence="1">
    <location>
        <begin position="46"/>
        <end position="114"/>
    </location>
</feature>
<dbReference type="Pfam" id="PF09331">
    <property type="entry name" value="DUF1985"/>
    <property type="match status" value="1"/>
</dbReference>